<dbReference type="Proteomes" id="UP000257109">
    <property type="component" value="Unassembled WGS sequence"/>
</dbReference>
<dbReference type="AlphaFoldDB" id="A0A371G7M3"/>
<dbReference type="EMBL" id="QJKJ01006488">
    <property type="protein sequence ID" value="RDX86556.1"/>
    <property type="molecule type" value="Genomic_DNA"/>
</dbReference>
<gene>
    <name evidence="1" type="ORF">CR513_32104</name>
</gene>
<proteinExistence type="predicted"/>
<evidence type="ECO:0000313" key="1">
    <source>
        <dbReference type="EMBL" id="RDX86556.1"/>
    </source>
</evidence>
<name>A0A371G7M3_MUCPR</name>
<comment type="caution">
    <text evidence="1">The sequence shown here is derived from an EMBL/GenBank/DDBJ whole genome shotgun (WGS) entry which is preliminary data.</text>
</comment>
<feature type="non-terminal residue" evidence="1">
    <location>
        <position position="1"/>
    </location>
</feature>
<accession>A0A371G7M3</accession>
<sequence>MCYNGADSNEPLQNHSGYNFGQNSINNGSRVSLPSHVFGYVAFVHSHNSHNGKLDTKAVKCGESYLEVQYVIMPLPFPTQNVQVQEVTLEKIIIEEVRDEVGGTN</sequence>
<evidence type="ECO:0000313" key="2">
    <source>
        <dbReference type="Proteomes" id="UP000257109"/>
    </source>
</evidence>
<reference evidence="1" key="1">
    <citation type="submission" date="2018-05" db="EMBL/GenBank/DDBJ databases">
        <title>Draft genome of Mucuna pruriens seed.</title>
        <authorList>
            <person name="Nnadi N.E."/>
            <person name="Vos R."/>
            <person name="Hasami M.H."/>
            <person name="Devisetty U.K."/>
            <person name="Aguiy J.C."/>
        </authorList>
    </citation>
    <scope>NUCLEOTIDE SEQUENCE [LARGE SCALE GENOMIC DNA]</scope>
    <source>
        <strain evidence="1">JCA_2017</strain>
    </source>
</reference>
<organism evidence="1 2">
    <name type="scientific">Mucuna pruriens</name>
    <name type="common">Velvet bean</name>
    <name type="synonym">Dolichos pruriens</name>
    <dbReference type="NCBI Taxonomy" id="157652"/>
    <lineage>
        <taxon>Eukaryota</taxon>
        <taxon>Viridiplantae</taxon>
        <taxon>Streptophyta</taxon>
        <taxon>Embryophyta</taxon>
        <taxon>Tracheophyta</taxon>
        <taxon>Spermatophyta</taxon>
        <taxon>Magnoliopsida</taxon>
        <taxon>eudicotyledons</taxon>
        <taxon>Gunneridae</taxon>
        <taxon>Pentapetalae</taxon>
        <taxon>rosids</taxon>
        <taxon>fabids</taxon>
        <taxon>Fabales</taxon>
        <taxon>Fabaceae</taxon>
        <taxon>Papilionoideae</taxon>
        <taxon>50 kb inversion clade</taxon>
        <taxon>NPAAA clade</taxon>
        <taxon>indigoferoid/millettioid clade</taxon>
        <taxon>Phaseoleae</taxon>
        <taxon>Mucuna</taxon>
    </lineage>
</organism>
<keyword evidence="2" id="KW-1185">Reference proteome</keyword>
<protein>
    <submittedName>
        <fullName evidence="1">Uncharacterized protein</fullName>
    </submittedName>
</protein>